<reference evidence="2" key="1">
    <citation type="submission" date="2023-10" db="EMBL/GenBank/DDBJ databases">
        <authorList>
            <person name="Chen Y."/>
            <person name="Shah S."/>
            <person name="Dougan E. K."/>
            <person name="Thang M."/>
            <person name="Chan C."/>
        </authorList>
    </citation>
    <scope>NUCLEOTIDE SEQUENCE [LARGE SCALE GENOMIC DNA]</scope>
</reference>
<evidence type="ECO:0000256" key="1">
    <source>
        <dbReference type="SAM" id="MobiDB-lite"/>
    </source>
</evidence>
<accession>A0ABN9XYF2</accession>
<proteinExistence type="predicted"/>
<organism evidence="2 3">
    <name type="scientific">Prorocentrum cordatum</name>
    <dbReference type="NCBI Taxonomy" id="2364126"/>
    <lineage>
        <taxon>Eukaryota</taxon>
        <taxon>Sar</taxon>
        <taxon>Alveolata</taxon>
        <taxon>Dinophyceae</taxon>
        <taxon>Prorocentrales</taxon>
        <taxon>Prorocentraceae</taxon>
        <taxon>Prorocentrum</taxon>
    </lineage>
</organism>
<feature type="non-terminal residue" evidence="2">
    <location>
        <position position="1"/>
    </location>
</feature>
<sequence length="102" mass="10605">KKRRKQRAAKAAAAGGEKAAGPAAGAAAKPAEAAPAAAAPEDAETAQAKKQVLAKLTDIKNVEPKELPNRDLRPQPMDGGCRAQLHHRSILMFSTSESCPVI</sequence>
<feature type="region of interest" description="Disordered" evidence="1">
    <location>
        <begin position="1"/>
        <end position="81"/>
    </location>
</feature>
<feature type="compositionally biased region" description="Low complexity" evidence="1">
    <location>
        <begin position="9"/>
        <end position="49"/>
    </location>
</feature>
<name>A0ABN9XYF2_9DINO</name>
<comment type="caution">
    <text evidence="2">The sequence shown here is derived from an EMBL/GenBank/DDBJ whole genome shotgun (WGS) entry which is preliminary data.</text>
</comment>
<gene>
    <name evidence="2" type="ORF">PCOR1329_LOCUS80955</name>
</gene>
<dbReference type="EMBL" id="CAUYUJ010021515">
    <property type="protein sequence ID" value="CAK0905165.1"/>
    <property type="molecule type" value="Genomic_DNA"/>
</dbReference>
<protein>
    <recommendedName>
        <fullName evidence="4">Ribosome biogenesis protein NOP53</fullName>
    </recommendedName>
</protein>
<feature type="compositionally biased region" description="Basic and acidic residues" evidence="1">
    <location>
        <begin position="57"/>
        <end position="73"/>
    </location>
</feature>
<evidence type="ECO:0008006" key="4">
    <source>
        <dbReference type="Google" id="ProtNLM"/>
    </source>
</evidence>
<evidence type="ECO:0000313" key="2">
    <source>
        <dbReference type="EMBL" id="CAK0905165.1"/>
    </source>
</evidence>
<keyword evidence="3" id="KW-1185">Reference proteome</keyword>
<dbReference type="Proteomes" id="UP001189429">
    <property type="component" value="Unassembled WGS sequence"/>
</dbReference>
<evidence type="ECO:0000313" key="3">
    <source>
        <dbReference type="Proteomes" id="UP001189429"/>
    </source>
</evidence>